<evidence type="ECO:0000313" key="1">
    <source>
        <dbReference type="EMBL" id="KAH9822956.1"/>
    </source>
</evidence>
<protein>
    <submittedName>
        <fullName evidence="1">Glycoside hydrolase family 36 protein</fullName>
    </submittedName>
</protein>
<gene>
    <name evidence="1" type="ORF">Tdes44962_MAKER00784</name>
</gene>
<sequence length="496" mass="55249">RAPAHGTSSPRTPLHPFTLRGTRLAVAPLRPAGQDDGRRRADRLRAYVESNGRLRLWVQLKALGVLGIYVSDLAKRDLEAGMMVLMFGRPVSRGAVRVGGTGDRVLEIDVARAWAESGEEAGWSNEVSLEPVRSNADETVMMHSPDDARETESRWSQGLSNMDSSNPTREEMILIYLPLVYFQTITALQADLEPAVQTDSHDLVDVYRRSTANDTRYAQSRTPLHSIERQAPPRVVPANAEEVQVARCKGQMLLGAIADPTTSASVWTEEAEMDDYGWQKQTGVQAASEFEAVEGALDQFDIPGYDDPSWTTITWTMNGADYEGTWYPACNAFYTNIFNPAHGTIMATNNDGPAHLKPPQEPLVPLRQWSDVAFLTWQHLCEVQGVDVDDIERIVRVNIINDDTLELMLAVLQSERGIDELTDLGDFQNGEEFLLSDDGFDVLLGTPNASGVAWFLAQHKSTLGEKRITRITLWDNQPQSQREQYGAIPCMMIEFE</sequence>
<accession>A0A9W7W063</accession>
<dbReference type="Proteomes" id="UP001138500">
    <property type="component" value="Unassembled WGS sequence"/>
</dbReference>
<proteinExistence type="predicted"/>
<name>A0A9W7W063_9PEZI</name>
<reference evidence="1 2" key="1">
    <citation type="journal article" date="2018" name="IMA Fungus">
        <title>IMA Genome-F 10: Nine draft genome sequences of Claviceps purpurea s.lat., including C. arundinis, C. humidiphila, and C. cf. spartinae, pseudomolecules for the pitch canker pathogen Fusarium circinatum, draft genome of Davidsoniella eucalypti, Grosmannia galeiformis, Quambalaria eucalypti, and Teratosphaeria destructans.</title>
        <authorList>
            <person name="Wingfield B.D."/>
            <person name="Liu M."/>
            <person name="Nguyen H.D."/>
            <person name="Lane F.A."/>
            <person name="Morgan S.W."/>
            <person name="De Vos L."/>
            <person name="Wilken P.M."/>
            <person name="Duong T.A."/>
            <person name="Aylward J."/>
            <person name="Coetzee M.P."/>
            <person name="Dadej K."/>
            <person name="De Beer Z.W."/>
            <person name="Findlay W."/>
            <person name="Havenga M."/>
            <person name="Kolarik M."/>
            <person name="Menzies J.G."/>
            <person name="Naidoo K."/>
            <person name="Pochopski O."/>
            <person name="Shoukouhi P."/>
            <person name="Santana Q.C."/>
            <person name="Seifert K.A."/>
            <person name="Soal N."/>
            <person name="Steenkamp E.T."/>
            <person name="Tatham C.T."/>
            <person name="van der Nest M.A."/>
            <person name="Wingfield M.J."/>
        </authorList>
    </citation>
    <scope>NUCLEOTIDE SEQUENCE [LARGE SCALE GENOMIC DNA]</scope>
    <source>
        <strain evidence="1">CMW44962</strain>
    </source>
</reference>
<reference evidence="1 2" key="2">
    <citation type="journal article" date="2021" name="Curr. Genet.">
        <title>Genetic response to nitrogen starvation in the aggressive Eucalyptus foliar pathogen Teratosphaeria destructans.</title>
        <authorList>
            <person name="Havenga M."/>
            <person name="Wingfield B.D."/>
            <person name="Wingfield M.J."/>
            <person name="Dreyer L.L."/>
            <person name="Roets F."/>
            <person name="Aylward J."/>
        </authorList>
    </citation>
    <scope>NUCLEOTIDE SEQUENCE [LARGE SCALE GENOMIC DNA]</scope>
    <source>
        <strain evidence="1">CMW44962</strain>
    </source>
</reference>
<dbReference type="OrthoDB" id="5337308at2759"/>
<dbReference type="AlphaFoldDB" id="A0A9W7W063"/>
<feature type="non-terminal residue" evidence="1">
    <location>
        <position position="1"/>
    </location>
</feature>
<keyword evidence="1" id="KW-0378">Hydrolase</keyword>
<organism evidence="1 2">
    <name type="scientific">Teratosphaeria destructans</name>
    <dbReference type="NCBI Taxonomy" id="418781"/>
    <lineage>
        <taxon>Eukaryota</taxon>
        <taxon>Fungi</taxon>
        <taxon>Dikarya</taxon>
        <taxon>Ascomycota</taxon>
        <taxon>Pezizomycotina</taxon>
        <taxon>Dothideomycetes</taxon>
        <taxon>Dothideomycetidae</taxon>
        <taxon>Mycosphaerellales</taxon>
        <taxon>Teratosphaeriaceae</taxon>
        <taxon>Teratosphaeria</taxon>
    </lineage>
</organism>
<keyword evidence="2" id="KW-1185">Reference proteome</keyword>
<comment type="caution">
    <text evidence="1">The sequence shown here is derived from an EMBL/GenBank/DDBJ whole genome shotgun (WGS) entry which is preliminary data.</text>
</comment>
<dbReference type="GO" id="GO:0016787">
    <property type="term" value="F:hydrolase activity"/>
    <property type="evidence" value="ECO:0007669"/>
    <property type="project" value="UniProtKB-KW"/>
</dbReference>
<evidence type="ECO:0000313" key="2">
    <source>
        <dbReference type="Proteomes" id="UP001138500"/>
    </source>
</evidence>
<dbReference type="EMBL" id="RIBY02002200">
    <property type="protein sequence ID" value="KAH9822956.1"/>
    <property type="molecule type" value="Genomic_DNA"/>
</dbReference>